<dbReference type="Proteomes" id="UP001552521">
    <property type="component" value="Unassembled WGS sequence"/>
</dbReference>
<sequence length="50" mass="5117">MGGTARWARSCERSVLALLAGFHPLGVLLPPAVAAGGMFMNGYAMLGVPT</sequence>
<protein>
    <submittedName>
        <fullName evidence="1">Uncharacterized protein</fullName>
    </submittedName>
</protein>
<gene>
    <name evidence="1" type="ORF">AB0K36_17620</name>
</gene>
<comment type="caution">
    <text evidence="1">The sequence shown here is derived from an EMBL/GenBank/DDBJ whole genome shotgun (WGS) entry which is preliminary data.</text>
</comment>
<dbReference type="EMBL" id="JBFAQK010000022">
    <property type="protein sequence ID" value="MEV4682591.1"/>
    <property type="molecule type" value="Genomic_DNA"/>
</dbReference>
<evidence type="ECO:0000313" key="2">
    <source>
        <dbReference type="Proteomes" id="UP001552521"/>
    </source>
</evidence>
<name>A0ABV3HVI2_9ACTN</name>
<keyword evidence="2" id="KW-1185">Reference proteome</keyword>
<dbReference type="RefSeq" id="WP_364594763.1">
    <property type="nucleotide sequence ID" value="NZ_JBFAQK010000022.1"/>
</dbReference>
<accession>A0ABV3HVI2</accession>
<reference evidence="1 2" key="1">
    <citation type="submission" date="2024-06" db="EMBL/GenBank/DDBJ databases">
        <title>The Natural Products Discovery Center: Release of the First 8490 Sequenced Strains for Exploring Actinobacteria Biosynthetic Diversity.</title>
        <authorList>
            <person name="Kalkreuter E."/>
            <person name="Kautsar S.A."/>
            <person name="Yang D."/>
            <person name="Bader C.D."/>
            <person name="Teijaro C.N."/>
            <person name="Fluegel L."/>
            <person name="Davis C.M."/>
            <person name="Simpson J.R."/>
            <person name="Lauterbach L."/>
            <person name="Steele A.D."/>
            <person name="Gui C."/>
            <person name="Meng S."/>
            <person name="Li G."/>
            <person name="Viehrig K."/>
            <person name="Ye F."/>
            <person name="Su P."/>
            <person name="Kiefer A.F."/>
            <person name="Nichols A."/>
            <person name="Cepeda A.J."/>
            <person name="Yan W."/>
            <person name="Fan B."/>
            <person name="Jiang Y."/>
            <person name="Adhikari A."/>
            <person name="Zheng C.-J."/>
            <person name="Schuster L."/>
            <person name="Cowan T.M."/>
            <person name="Smanski M.J."/>
            <person name="Chevrette M.G."/>
            <person name="De Carvalho L.P.S."/>
            <person name="Shen B."/>
        </authorList>
    </citation>
    <scope>NUCLEOTIDE SEQUENCE [LARGE SCALE GENOMIC DNA]</scope>
    <source>
        <strain evidence="1 2">NPDC049344</strain>
    </source>
</reference>
<organism evidence="1 2">
    <name type="scientific">Streptomyces kurssanovii</name>
    <dbReference type="NCBI Taxonomy" id="67312"/>
    <lineage>
        <taxon>Bacteria</taxon>
        <taxon>Bacillati</taxon>
        <taxon>Actinomycetota</taxon>
        <taxon>Actinomycetes</taxon>
        <taxon>Kitasatosporales</taxon>
        <taxon>Streptomycetaceae</taxon>
        <taxon>Streptomyces</taxon>
    </lineage>
</organism>
<proteinExistence type="predicted"/>
<evidence type="ECO:0000313" key="1">
    <source>
        <dbReference type="EMBL" id="MEV4682591.1"/>
    </source>
</evidence>